<dbReference type="EMBL" id="JBBNAE010000008">
    <property type="protein sequence ID" value="KAK9102989.1"/>
    <property type="molecule type" value="Genomic_DNA"/>
</dbReference>
<comment type="caution">
    <text evidence="2">The sequence shown here is derived from an EMBL/GenBank/DDBJ whole genome shotgun (WGS) entry which is preliminary data.</text>
</comment>
<keyword evidence="3" id="KW-1185">Reference proteome</keyword>
<keyword evidence="1" id="KW-0472">Membrane</keyword>
<keyword evidence="1" id="KW-0812">Transmembrane</keyword>
<gene>
    <name evidence="2" type="ORF">Sjap_020243</name>
</gene>
<accession>A0AAP0I0I9</accession>
<evidence type="ECO:0000313" key="3">
    <source>
        <dbReference type="Proteomes" id="UP001417504"/>
    </source>
</evidence>
<name>A0AAP0I0I9_9MAGN</name>
<sequence>MLLKAFNWHANMPTQSHLQDALLMKEKINHIIEKAILKAEEDRAKLKKDILHISCLVLCLHFFFLIQKALWKNLKSVISI</sequence>
<evidence type="ECO:0000313" key="2">
    <source>
        <dbReference type="EMBL" id="KAK9102989.1"/>
    </source>
</evidence>
<dbReference type="AlphaFoldDB" id="A0AAP0I0I9"/>
<proteinExistence type="predicted"/>
<keyword evidence="1" id="KW-1133">Transmembrane helix</keyword>
<feature type="transmembrane region" description="Helical" evidence="1">
    <location>
        <begin position="50"/>
        <end position="71"/>
    </location>
</feature>
<evidence type="ECO:0000256" key="1">
    <source>
        <dbReference type="SAM" id="Phobius"/>
    </source>
</evidence>
<organism evidence="2 3">
    <name type="scientific">Stephania japonica</name>
    <dbReference type="NCBI Taxonomy" id="461633"/>
    <lineage>
        <taxon>Eukaryota</taxon>
        <taxon>Viridiplantae</taxon>
        <taxon>Streptophyta</taxon>
        <taxon>Embryophyta</taxon>
        <taxon>Tracheophyta</taxon>
        <taxon>Spermatophyta</taxon>
        <taxon>Magnoliopsida</taxon>
        <taxon>Ranunculales</taxon>
        <taxon>Menispermaceae</taxon>
        <taxon>Menispermoideae</taxon>
        <taxon>Cissampelideae</taxon>
        <taxon>Stephania</taxon>
    </lineage>
</organism>
<dbReference type="Proteomes" id="UP001417504">
    <property type="component" value="Unassembled WGS sequence"/>
</dbReference>
<reference evidence="2 3" key="1">
    <citation type="submission" date="2024-01" db="EMBL/GenBank/DDBJ databases">
        <title>Genome assemblies of Stephania.</title>
        <authorList>
            <person name="Yang L."/>
        </authorList>
    </citation>
    <scope>NUCLEOTIDE SEQUENCE [LARGE SCALE GENOMIC DNA]</scope>
    <source>
        <strain evidence="2">QJT</strain>
        <tissue evidence="2">Leaf</tissue>
    </source>
</reference>
<protein>
    <submittedName>
        <fullName evidence="2">Uncharacterized protein</fullName>
    </submittedName>
</protein>